<dbReference type="RefSeq" id="WP_264137390.1">
    <property type="nucleotide sequence ID" value="NZ_JAOYOD010000001.1"/>
</dbReference>
<dbReference type="Gene3D" id="3.40.50.200">
    <property type="entry name" value="Peptidase S8/S53 domain"/>
    <property type="match status" value="1"/>
</dbReference>
<dbReference type="SUPFAM" id="SSF63825">
    <property type="entry name" value="YWTD domain"/>
    <property type="match status" value="1"/>
</dbReference>
<protein>
    <submittedName>
        <fullName evidence="15">S8 family serine peptidase</fullName>
    </submittedName>
</protein>
<feature type="domain" description="HYDIN/VesB/CFA65-like Ig-like" evidence="14">
    <location>
        <begin position="1489"/>
        <end position="1582"/>
    </location>
</feature>
<feature type="active site" description="Charge relay system" evidence="10">
    <location>
        <position position="186"/>
    </location>
</feature>
<dbReference type="PANTHER" id="PTHR43399:SF4">
    <property type="entry name" value="CELL WALL-ASSOCIATED PROTEASE"/>
    <property type="match status" value="1"/>
</dbReference>
<feature type="active site" description="Charge relay system" evidence="10">
    <location>
        <position position="420"/>
    </location>
</feature>
<reference evidence="15 16" key="1">
    <citation type="submission" date="2022-10" db="EMBL/GenBank/DDBJ databases">
        <title>Comparative genomics and taxonomic characterization of three novel marine species of genus Reichenbachiella exhibiting antioxidant and polysaccharide degradation activities.</title>
        <authorList>
            <person name="Muhammad N."/>
            <person name="Lee Y.-J."/>
            <person name="Ko J."/>
            <person name="Kim S.-G."/>
        </authorList>
    </citation>
    <scope>NUCLEOTIDE SEQUENCE [LARGE SCALE GENOMIC DNA]</scope>
    <source>
        <strain evidence="15 16">ABR2-5</strain>
    </source>
</reference>
<evidence type="ECO:0000256" key="2">
    <source>
        <dbReference type="ARBA" id="ARBA00004496"/>
    </source>
</evidence>
<sequence length="1780" mass="195563">MRNFIVVILMTMGIAAHAQNQSVEFVERTVRVKFLENHGLNLASNQNLTTSQASLSLGNSQLDRINNRYSAQQIRRVFPYAGKFEDKHRKYGLHLWYDITVGENISVENLLKAYGQLDVVSMAEPVTVYNSGADGEMQTVNDPRFVEQWHYENTGQTGGLSGADISLSEAWQVETGDNRVVVSVHDSGIDIYHPDLANMLWTNEGEIPNDNLDNDNNGFVDDYYGYNFAAEVVGGDPSSVYDYHGHGTHTSGTIAAQNNNGVGVSGVAGGTGSNDGVRIMMMRLGDDYGSNSIYNPAPSFVYAADMGAVISSNSWGGGSFNQSIYDAIQYFVAEAKSPALNGGLVVMSSGNSSSSYPDYRSDIDGVIMVSATNHVDQLAWYSNYGQWVDISAPGGETNYYGQGVLSTLPGNSYGFFQGTSMACPHVTGVAGLIVSKAYGTGLTRQQLSEALISSTDPIDELNPAYAGQMGSGRVNAAAALEMVGAGAGSSGDILFEPMAFEMEIQAGELRSETITITNTSEFEVTLNILEPEVEWIQIESGALTISSGSTAKLPIKILADTEMGAHQTEIRFTHPSISGLVTNRLPVFVYTLGEPELVSTDTLQFPDVYPGQVVFQDVTISNSGTDYITLESVSITNSYFGIDFEPITIAPESQVAMPVSFIPETSGQKIDSLVFQTDQEGDLAGHTVVLTGFSKSTTPPSLVLSQDTVNLGLDNLGSGVINVTLTNEGEDDLIYSLERYPNEFYNPDSQQDGEVDYLGRYRKSLDLPVDNILDLAWDGNYLWMLQDESGFIFQFDLENELVLDTLISEATSPRSITSDGEYIYEHDNSNNQIFKYSLSDTSITVFENLTAFMGDGIAVDHRGIWGTSYGDIILIDKESGEELSRSYSSYARNSRSLIAVAGRIVCLTSSYLVSVRNSSYGYLDRYSYLAGFDVDQFMGLAFDGSGGWSYHEEAGKLVYFDIYRDFTTTDTYQRTLMGGESVELTFWYDLYDHDRGLTYQDQWNIVSNDIDEPERLITVNAHVQDEIDLSVTQFNSSINTSTGYQYLDTLVIYNNSFTAAALANPVTVDDARIVIGEHAQIVESFSELKVPYSMELSEPAEFQATFSITSYEPIPLIEVVASVKVQYPPSISIDTESISMSIYEHELDSVDVTITNSGLGPLYYDILNDPNPDTHVLGQSKVFTNLFPRVDKSDTVDLHMTGELIYQSEAYESELSIENTELPVLSELLENLNINYSSINSLIPNRYDFYDGETGYRISDGGNDMYDSGNRLNTDLGGSINYTGGSLSTSYYLRDAEYFTAKYPGLFVMAADVSQVSSFYITGGLGADGSGSVDGTELSIRIGGDEYLGFVKRVYNAGDPSVNHLIIVKNNGQVNHSFYADTNSDYHEVNNLEEIDQLYYLLFAGQSGAYIDNAQMLDIMQAFLDVAEIESLEVPANETMEVQIYFDGNQLDTGFYNYDVEIVSNDPENPSIAIPTELEVLPSPVLRTFVDTLKFGDHMVGTERFKTLEYRNEGSDTLIVFSHTSSNPELFQVYNFPDTIAPGAYGYIPITFRPDAVGDFKETILMSSNDKLHPEKEIPVSGAGLPSAIISYNPYQMYDTLALGESGSLDFEIVNKGTEPTSYRLVVEEAVTYGAIDSLIERQRTMSGVYDKEILVEQVTLPSGKTLASHILQPEEVAGGIQSVGGKNVLVLGTGYNSNVLLEVAEDLEDTEQFNYIVYVDTRYTIDMDLNGLKYFDAILFFSWDRSHGLPEEYGDLLADYADAGGGVVMALEEPLENGL</sequence>
<keyword evidence="8" id="KW-0969">Cilium</keyword>
<keyword evidence="16" id="KW-1185">Reference proteome</keyword>
<evidence type="ECO:0000256" key="4">
    <source>
        <dbReference type="ARBA" id="ARBA00022490"/>
    </source>
</evidence>
<feature type="active site" description="Charge relay system" evidence="10">
    <location>
        <position position="246"/>
    </location>
</feature>
<dbReference type="InterPro" id="IPR000209">
    <property type="entry name" value="Peptidase_S8/S53_dom"/>
</dbReference>
<dbReference type="InterPro" id="IPR032304">
    <property type="entry name" value="Peptidase_S8_N"/>
</dbReference>
<evidence type="ECO:0000256" key="6">
    <source>
        <dbReference type="ARBA" id="ARBA00022801"/>
    </source>
</evidence>
<dbReference type="Pfam" id="PF22544">
    <property type="entry name" value="HYDIN_VesB_CFA65-like_Ig"/>
    <property type="match status" value="1"/>
</dbReference>
<dbReference type="Pfam" id="PF00082">
    <property type="entry name" value="Peptidase_S8"/>
    <property type="match status" value="1"/>
</dbReference>
<evidence type="ECO:0000259" key="12">
    <source>
        <dbReference type="Pfam" id="PF00082"/>
    </source>
</evidence>
<keyword evidence="9" id="KW-0966">Cell projection</keyword>
<evidence type="ECO:0000256" key="3">
    <source>
        <dbReference type="ARBA" id="ARBA00011073"/>
    </source>
</evidence>
<organism evidence="15 16">
    <name type="scientific">Reichenbachiella ulvae</name>
    <dbReference type="NCBI Taxonomy" id="2980104"/>
    <lineage>
        <taxon>Bacteria</taxon>
        <taxon>Pseudomonadati</taxon>
        <taxon>Bacteroidota</taxon>
        <taxon>Cytophagia</taxon>
        <taxon>Cytophagales</taxon>
        <taxon>Reichenbachiellaceae</taxon>
        <taxon>Reichenbachiella</taxon>
    </lineage>
</organism>
<dbReference type="NCBIfam" id="NF012200">
    <property type="entry name" value="choice_anch_D"/>
    <property type="match status" value="2"/>
</dbReference>
<evidence type="ECO:0000259" key="13">
    <source>
        <dbReference type="Pfam" id="PF16361"/>
    </source>
</evidence>
<dbReference type="InterPro" id="IPR023828">
    <property type="entry name" value="Peptidase_S8_Ser-AS"/>
</dbReference>
<dbReference type="PROSITE" id="PS00138">
    <property type="entry name" value="SUBTILASE_SER"/>
    <property type="match status" value="1"/>
</dbReference>
<comment type="subcellular location">
    <subcellularLocation>
        <location evidence="1">Cell projection</location>
        <location evidence="1">Cilium</location>
    </subcellularLocation>
    <subcellularLocation>
        <location evidence="2">Cytoplasm</location>
    </subcellularLocation>
</comment>
<feature type="signal peptide" evidence="11">
    <location>
        <begin position="1"/>
        <end position="18"/>
    </location>
</feature>
<dbReference type="PRINTS" id="PR00723">
    <property type="entry name" value="SUBTILISIN"/>
</dbReference>
<dbReference type="EMBL" id="JAOYOD010000001">
    <property type="protein sequence ID" value="MCV9386579.1"/>
    <property type="molecule type" value="Genomic_DNA"/>
</dbReference>
<feature type="domain" description="Subtilase N-terminal" evidence="13">
    <location>
        <begin position="47"/>
        <end position="126"/>
    </location>
</feature>
<dbReference type="InterPro" id="IPR036852">
    <property type="entry name" value="Peptidase_S8/S53_dom_sf"/>
</dbReference>
<dbReference type="InterPro" id="IPR051048">
    <property type="entry name" value="Peptidase_S8/S53_subtilisin"/>
</dbReference>
<dbReference type="Pfam" id="PF16361">
    <property type="entry name" value="Peptidase_S8_N"/>
    <property type="match status" value="1"/>
</dbReference>
<dbReference type="PROSITE" id="PS51892">
    <property type="entry name" value="SUBTILASE"/>
    <property type="match status" value="1"/>
</dbReference>
<comment type="similarity">
    <text evidence="3 10">Belongs to the peptidase S8 family.</text>
</comment>
<dbReference type="Gene3D" id="2.60.40.10">
    <property type="entry name" value="Immunoglobulins"/>
    <property type="match status" value="2"/>
</dbReference>
<keyword evidence="11" id="KW-0732">Signal</keyword>
<dbReference type="InterPro" id="IPR053879">
    <property type="entry name" value="HYDIN_VesB_CFA65-like_Ig"/>
</dbReference>
<evidence type="ECO:0000256" key="9">
    <source>
        <dbReference type="ARBA" id="ARBA00023273"/>
    </source>
</evidence>
<evidence type="ECO:0000313" key="16">
    <source>
        <dbReference type="Proteomes" id="UP001300692"/>
    </source>
</evidence>
<evidence type="ECO:0000256" key="1">
    <source>
        <dbReference type="ARBA" id="ARBA00004138"/>
    </source>
</evidence>
<proteinExistence type="inferred from homology"/>
<dbReference type="InterPro" id="IPR015500">
    <property type="entry name" value="Peptidase_S8_subtilisin-rel"/>
</dbReference>
<evidence type="ECO:0000313" key="15">
    <source>
        <dbReference type="EMBL" id="MCV9386579.1"/>
    </source>
</evidence>
<evidence type="ECO:0000256" key="8">
    <source>
        <dbReference type="ARBA" id="ARBA00023069"/>
    </source>
</evidence>
<dbReference type="InterPro" id="IPR013783">
    <property type="entry name" value="Ig-like_fold"/>
</dbReference>
<keyword evidence="4" id="KW-0963">Cytoplasm</keyword>
<comment type="caution">
    <text evidence="15">The sequence shown here is derived from an EMBL/GenBank/DDBJ whole genome shotgun (WGS) entry which is preliminary data.</text>
</comment>
<gene>
    <name evidence="15" type="ORF">N7U62_07895</name>
</gene>
<accession>A0ABT3CSF0</accession>
<evidence type="ECO:0000256" key="10">
    <source>
        <dbReference type="PROSITE-ProRule" id="PRU01240"/>
    </source>
</evidence>
<feature type="domain" description="Peptidase S8/S53" evidence="12">
    <location>
        <begin position="178"/>
        <end position="459"/>
    </location>
</feature>
<keyword evidence="6 10" id="KW-0378">Hydrolase</keyword>
<name>A0ABT3CSF0_9BACT</name>
<keyword evidence="5 10" id="KW-0645">Protease</keyword>
<dbReference type="SUPFAM" id="SSF52743">
    <property type="entry name" value="Subtilisin-like"/>
    <property type="match status" value="1"/>
</dbReference>
<feature type="chain" id="PRO_5046311780" evidence="11">
    <location>
        <begin position="19"/>
        <end position="1780"/>
    </location>
</feature>
<dbReference type="PANTHER" id="PTHR43399">
    <property type="entry name" value="SUBTILISIN-RELATED"/>
    <property type="match status" value="1"/>
</dbReference>
<evidence type="ECO:0000256" key="5">
    <source>
        <dbReference type="ARBA" id="ARBA00022670"/>
    </source>
</evidence>
<evidence type="ECO:0000259" key="14">
    <source>
        <dbReference type="Pfam" id="PF22544"/>
    </source>
</evidence>
<evidence type="ECO:0000256" key="7">
    <source>
        <dbReference type="ARBA" id="ARBA00022825"/>
    </source>
</evidence>
<dbReference type="Proteomes" id="UP001300692">
    <property type="component" value="Unassembled WGS sequence"/>
</dbReference>
<keyword evidence="7 10" id="KW-0720">Serine protease</keyword>
<evidence type="ECO:0000256" key="11">
    <source>
        <dbReference type="SAM" id="SignalP"/>
    </source>
</evidence>